<feature type="non-terminal residue" evidence="1">
    <location>
        <position position="293"/>
    </location>
</feature>
<name>A0ABN7V528_GIGMA</name>
<evidence type="ECO:0000313" key="2">
    <source>
        <dbReference type="Proteomes" id="UP000789901"/>
    </source>
</evidence>
<sequence>MCFAHSNSEILQASASPMHLIHPYILINYGISDINKDSDINKNSDINEDLDMNEDSNMNKDQNIKFNDQEKLEIVPNSLDHHIKMYAKQNSFVSIIVESESDGTTRKSCLVVQALMNDKTITSFEWVLSKLLESTRYQLHVLVTDSDIANEAIIENIIPETFRMNCIYYISQNLPKNLKNKLGSDWNRSQPSITYKNGSTILTSNSILDFTFIYPSSDISFNTSKILNTRWAYGITNGPCKKAIPTGLDASLTAMETLNNDDNQENIVPFDVSTIQNPMAKKKKGASRIKCIK</sequence>
<reference evidence="1 2" key="1">
    <citation type="submission" date="2021-06" db="EMBL/GenBank/DDBJ databases">
        <authorList>
            <person name="Kallberg Y."/>
            <person name="Tangrot J."/>
            <person name="Rosling A."/>
        </authorList>
    </citation>
    <scope>NUCLEOTIDE SEQUENCE [LARGE SCALE GENOMIC DNA]</scope>
    <source>
        <strain evidence="1 2">120-4 pot B 10/14</strain>
    </source>
</reference>
<dbReference type="EMBL" id="CAJVQB010009390">
    <property type="protein sequence ID" value="CAG8729626.1"/>
    <property type="molecule type" value="Genomic_DNA"/>
</dbReference>
<evidence type="ECO:0000313" key="1">
    <source>
        <dbReference type="EMBL" id="CAG8729626.1"/>
    </source>
</evidence>
<protein>
    <submittedName>
        <fullName evidence="1">46400_t:CDS:1</fullName>
    </submittedName>
</protein>
<proteinExistence type="predicted"/>
<gene>
    <name evidence="1" type="ORF">GMARGA_LOCUS14275</name>
</gene>
<organism evidence="1 2">
    <name type="scientific">Gigaspora margarita</name>
    <dbReference type="NCBI Taxonomy" id="4874"/>
    <lineage>
        <taxon>Eukaryota</taxon>
        <taxon>Fungi</taxon>
        <taxon>Fungi incertae sedis</taxon>
        <taxon>Mucoromycota</taxon>
        <taxon>Glomeromycotina</taxon>
        <taxon>Glomeromycetes</taxon>
        <taxon>Diversisporales</taxon>
        <taxon>Gigasporaceae</taxon>
        <taxon>Gigaspora</taxon>
    </lineage>
</organism>
<keyword evidence="2" id="KW-1185">Reference proteome</keyword>
<comment type="caution">
    <text evidence="1">The sequence shown here is derived from an EMBL/GenBank/DDBJ whole genome shotgun (WGS) entry which is preliminary data.</text>
</comment>
<accession>A0ABN7V528</accession>
<dbReference type="Proteomes" id="UP000789901">
    <property type="component" value="Unassembled WGS sequence"/>
</dbReference>